<gene>
    <name evidence="3" type="ORF">HK099_007593</name>
</gene>
<dbReference type="Proteomes" id="UP001211065">
    <property type="component" value="Unassembled WGS sequence"/>
</dbReference>
<name>A0AAD5U5D5_9FUNG</name>
<keyword evidence="1" id="KW-0175">Coiled coil</keyword>
<protein>
    <submittedName>
        <fullName evidence="3">Uncharacterized protein</fullName>
    </submittedName>
</protein>
<keyword evidence="4" id="KW-1185">Reference proteome</keyword>
<sequence length="591" mass="68423">MSAKKSRFDLLDNVEKNISDYEIELDNILFSKTTHFAKEKNITNECNKEKQEKPKNEIGEKSPEKEENDAAKTEESFRLKKKAVEKLGKVDPRLTSQRSIFFSKNNLSSRKSSIVFNNFSNSRRASSIFSSSSNFFSGDSFSSEVLKAKLSSFNNDLVNKIENSAVSDEAKLKVQEEIPFPITQKKEKKELNIMLNKDVFGAYNYKVKDNDFRYFPNLIQKLNLNKRNNVINNKNKFNIEEENVSELDQIVEITFFPNPSIKYSNLEKDIKMEGKRIESECEKLHDTIFSKNFEIKKTLNECEFIREEIKNLQRYNELLEAKINNFVLENVNLCQTKIQRDLQKERAPSPQKNLLPGYSNSVILSQSNINSTFSLNKTKNQFILEKILSLAQNFSKELFSLAMFEMQKIEKEFAKDSELVATFEKNKKKKFRNRFSLQQSHLTDGSRSTINFYSKDILSSKSSLGNHTRENSLSFHSNSINLSQRSLSNSPTSPCQSIPNSAYHLSATSPIALNNYSVSNSSYHNSTYSNYSQNFNNSPYLPDYPNGEFVGRNENYYESEEQLELRKKNENWVKANKKIVPLIRFFHATEK</sequence>
<accession>A0AAD5U5D5</accession>
<feature type="region of interest" description="Disordered" evidence="2">
    <location>
        <begin position="43"/>
        <end position="74"/>
    </location>
</feature>
<organism evidence="3 4">
    <name type="scientific">Clydaea vesicula</name>
    <dbReference type="NCBI Taxonomy" id="447962"/>
    <lineage>
        <taxon>Eukaryota</taxon>
        <taxon>Fungi</taxon>
        <taxon>Fungi incertae sedis</taxon>
        <taxon>Chytridiomycota</taxon>
        <taxon>Chytridiomycota incertae sedis</taxon>
        <taxon>Chytridiomycetes</taxon>
        <taxon>Lobulomycetales</taxon>
        <taxon>Lobulomycetaceae</taxon>
        <taxon>Clydaea</taxon>
    </lineage>
</organism>
<proteinExistence type="predicted"/>
<evidence type="ECO:0000313" key="4">
    <source>
        <dbReference type="Proteomes" id="UP001211065"/>
    </source>
</evidence>
<comment type="caution">
    <text evidence="3">The sequence shown here is derived from an EMBL/GenBank/DDBJ whole genome shotgun (WGS) entry which is preliminary data.</text>
</comment>
<dbReference type="EMBL" id="JADGJW010000075">
    <property type="protein sequence ID" value="KAJ3224964.1"/>
    <property type="molecule type" value="Genomic_DNA"/>
</dbReference>
<evidence type="ECO:0000313" key="3">
    <source>
        <dbReference type="EMBL" id="KAJ3224964.1"/>
    </source>
</evidence>
<reference evidence="3" key="1">
    <citation type="submission" date="2020-05" db="EMBL/GenBank/DDBJ databases">
        <title>Phylogenomic resolution of chytrid fungi.</title>
        <authorList>
            <person name="Stajich J.E."/>
            <person name="Amses K."/>
            <person name="Simmons R."/>
            <person name="Seto K."/>
            <person name="Myers J."/>
            <person name="Bonds A."/>
            <person name="Quandt C.A."/>
            <person name="Barry K."/>
            <person name="Liu P."/>
            <person name="Grigoriev I."/>
            <person name="Longcore J.E."/>
            <person name="James T.Y."/>
        </authorList>
    </citation>
    <scope>NUCLEOTIDE SEQUENCE</scope>
    <source>
        <strain evidence="3">JEL0476</strain>
    </source>
</reference>
<evidence type="ECO:0000256" key="1">
    <source>
        <dbReference type="SAM" id="Coils"/>
    </source>
</evidence>
<feature type="coiled-coil region" evidence="1">
    <location>
        <begin position="295"/>
        <end position="329"/>
    </location>
</feature>
<dbReference type="AlphaFoldDB" id="A0AAD5U5D5"/>
<evidence type="ECO:0000256" key="2">
    <source>
        <dbReference type="SAM" id="MobiDB-lite"/>
    </source>
</evidence>